<evidence type="ECO:0000256" key="21">
    <source>
        <dbReference type="SAM" id="MobiDB-lite"/>
    </source>
</evidence>
<feature type="region of interest" description="Disordered" evidence="21">
    <location>
        <begin position="1192"/>
        <end position="1211"/>
    </location>
</feature>
<dbReference type="GO" id="GO:0090307">
    <property type="term" value="P:mitotic spindle assembly"/>
    <property type="evidence" value="ECO:0007669"/>
    <property type="project" value="TreeGrafter"/>
</dbReference>
<comment type="subcellular location">
    <subcellularLocation>
        <location evidence="4">Chromosome</location>
        <location evidence="4">Centromere</location>
        <location evidence="4">Kinetochore</location>
    </subcellularLocation>
    <subcellularLocation>
        <location evidence="2">Cytoplasm</location>
        <location evidence="2">Cytoskeleton</location>
        <location evidence="2">Microtubule organizing center</location>
        <location evidence="2">Centrosome</location>
    </subcellularLocation>
    <subcellularLocation>
        <location evidence="1">Cytoplasm</location>
        <location evidence="1">Cytoskeleton</location>
        <location evidence="1">Spindle</location>
    </subcellularLocation>
    <subcellularLocation>
        <location evidence="3">Golgi apparatus</location>
        <location evidence="3">trans-Golgi network</location>
    </subcellularLocation>
</comment>
<evidence type="ECO:0000256" key="10">
    <source>
        <dbReference type="ARBA" id="ARBA00022737"/>
    </source>
</evidence>
<evidence type="ECO:0000256" key="1">
    <source>
        <dbReference type="ARBA" id="ARBA00004186"/>
    </source>
</evidence>
<evidence type="ECO:0000313" key="24">
    <source>
        <dbReference type="Proteomes" id="UP000008912"/>
    </source>
</evidence>
<keyword evidence="16" id="KW-0137">Centromere</keyword>
<feature type="region of interest" description="Disordered" evidence="21">
    <location>
        <begin position="1063"/>
        <end position="1104"/>
    </location>
</feature>
<sequence length="1480" mass="162939">MEPRMESCLAQVLQKDVGKRLQVGQELIDYFSDKQKSADLEHDQTMLDKLVDGLATSWVNSSNYKVVLLGMDILSALVTRLQDRFKAQIGTVLPSLIDRLGDAKDSVREQDQTLLLKIMDQAANPQYVWDRMLGGFKHKNFRTREGTCLCLVATLNASGAHTLTLSKIVPHICNLLGDPNSQVRDAAINSLVEIYRHVGERVRADLSKKGLPQSRLNVIFTKFDEVQKSGNMIQSANDKNFDDEDSVDGNRPSSASSTSSKAPPSSRRNVGMGTTRRLGSSTLGSKSSAAKEGAGAVDEEDFIKAFDDVPVVQIYSSRDLEESINKIREILSDDKHDWEQRVNALKKIRSLLLAGAAEYDNFFQHLRLLDGAFKLSAKDLRSQVVREACITLGHLSSVLGNKFDHGAEAIMPTIFNLIPNSAKIMATSGVVAVRLIIRHTHIPRLIPVITSNCTSKSVAVRRRCFEFLDLLLQEWQTHSLERHISVLAETIKKGIHDADSEARIEARKCYWGFHSHFSREAEHLYHTLESSYQKALQSHLKNSDSIVSLPQSDRSSSSSQESLNRPLSAKRSPTGSTTSRASTVSTKSVSTTGSLQRSRSDIDVNAAASAKSKVSSASGATPFSSAAALPPGSYASLDGTSTKAEGRIRTRRQSSGSATNVTTTPDSRGRSRAKVVSQSQRSRSANPAGAGSRSSSPGKLLGSGYGGLAGGSSRGPPVTPSSEKRSKIPRSQGCSRETSPNRIGLDRFGLGQAGRIPGSVNAMRVLSTSTDLEAAVADALLLGDSRSKKKPVRRRYEPYGMYSDDDANSDASSVCSERSYGSRNGGIPHYLRQTEDVAEVLNHCASSNWSERKEGLLGLQNLLKSQRTLSRVELKRLCEIFTRMFADPHSKRVFSMFLETLVDFIIIHKDDLQDWLFVLLTQLLKKMGADLLGSVQAKVQKALDVTRDSFPFDQQFNILMRFIVDQTQTPNLKVKVAILKYIESLARQMDPTDFVNSSETRLAVSRIITWTTEPKSSDVRKAAQIVLISLFELNTPEFTMLLGALPKTFQDGATKLLHNHLKNASNTSVGSPSNTIGRTPSRHTSSRTSPLTSPTNCSHGGLSPSMLEYDTENLNSEEIYSSLRGVTEAIEKFSFRSQEDLNEPIKRDGKKDCDIVSRDGGVASPATEGRGGSDVVEGGRTALDNKTSLLNTQPPRAFPGPRVRDYNPYPYSDTINTYDKTALKEAVFDDDMEQLRDVPIDHSDLVADLLKELSNHNERVEERKGALLELLKITREDSLGVWEEHFKTILLLLLETLGDKDHSIRALALRVLREILRNQPARFKNYAELTIMKTLEAHKDSHKEVVRAAEEAASTLASSIHPEQCIKVLCPIIQTADYPINLAAIKMQTKVVERIAKESLLQLLADIIPGLLQGYDNTESSVRKASVFCLVAIYSVIGEELKPHLAQLTGSKMKLLNLYIKRAQTTNSNSSSSSDVSTHS</sequence>
<dbReference type="InterPro" id="IPR048491">
    <property type="entry name" value="XMAP215_CLASP_TOG"/>
</dbReference>
<evidence type="ECO:0000256" key="13">
    <source>
        <dbReference type="ARBA" id="ARBA00023034"/>
    </source>
</evidence>
<evidence type="ECO:0000256" key="6">
    <source>
        <dbReference type="ARBA" id="ARBA00022454"/>
    </source>
</evidence>
<dbReference type="Pfam" id="PF21041">
    <property type="entry name" value="XMAP215_CLASP_TOG"/>
    <property type="match status" value="1"/>
</dbReference>
<evidence type="ECO:0000256" key="16">
    <source>
        <dbReference type="ARBA" id="ARBA00023328"/>
    </source>
</evidence>
<feature type="compositionally biased region" description="Polar residues" evidence="21">
    <location>
        <begin position="653"/>
        <end position="666"/>
    </location>
</feature>
<evidence type="ECO:0000256" key="14">
    <source>
        <dbReference type="ARBA" id="ARBA00023212"/>
    </source>
</evidence>
<dbReference type="InterPro" id="IPR057546">
    <property type="entry name" value="HEAT_GCN1"/>
</dbReference>
<keyword evidence="24" id="KW-1185">Reference proteome</keyword>
<accession>G1LF58</accession>
<evidence type="ECO:0000256" key="8">
    <source>
        <dbReference type="ARBA" id="ARBA00022618"/>
    </source>
</evidence>
<dbReference type="GO" id="GO:0008017">
    <property type="term" value="F:microtubule binding"/>
    <property type="evidence" value="ECO:0007669"/>
    <property type="project" value="UniProtKB-ARBA"/>
</dbReference>
<dbReference type="OrthoDB" id="46159at2759"/>
<feature type="compositionally biased region" description="Polar residues" evidence="21">
    <location>
        <begin position="732"/>
        <end position="741"/>
    </location>
</feature>
<dbReference type="Pfam" id="PF23271">
    <property type="entry name" value="HEAT_GCN1"/>
    <property type="match status" value="1"/>
</dbReference>
<dbReference type="FunFam" id="1.25.10.10:FF:000001">
    <property type="entry name" value="CLIP-associating protein 1 isoform 2"/>
    <property type="match status" value="1"/>
</dbReference>
<dbReference type="GeneID" id="100471027"/>
<dbReference type="GO" id="GO:0045180">
    <property type="term" value="C:basal cortex"/>
    <property type="evidence" value="ECO:0007669"/>
    <property type="project" value="TreeGrafter"/>
</dbReference>
<dbReference type="GeneTree" id="ENSGT00940000154817"/>
<keyword evidence="15" id="KW-0131">Cell cycle</keyword>
<evidence type="ECO:0000256" key="12">
    <source>
        <dbReference type="ARBA" id="ARBA00022838"/>
    </source>
</evidence>
<evidence type="ECO:0000256" key="2">
    <source>
        <dbReference type="ARBA" id="ARBA00004300"/>
    </source>
</evidence>
<feature type="domain" description="TOG" evidence="22">
    <location>
        <begin position="829"/>
        <end position="1067"/>
    </location>
</feature>
<feature type="domain" description="TOG" evidence="22">
    <location>
        <begin position="1"/>
        <end position="232"/>
    </location>
</feature>
<evidence type="ECO:0000256" key="11">
    <source>
        <dbReference type="ARBA" id="ARBA00022776"/>
    </source>
</evidence>
<keyword evidence="11" id="KW-0498">Mitosis</keyword>
<feature type="compositionally biased region" description="Gly residues" evidence="21">
    <location>
        <begin position="701"/>
        <end position="713"/>
    </location>
</feature>
<name>G1LF58_AILME</name>
<comment type="function">
    <text evidence="17">Microtubule plus-end tracking protein that promotes the stabilization of dynamic microtubules. Involved in the nucleation of noncentrosomal microtubules originating from the trans-Golgi network (TGN). Required for the polarization of the cytoplasmic microtubule arrays in migrating cells towards the leading edge of the cell. May act at the cell cortex to enhance the frequency of rescue of depolymerizing microtubules by attaching their plus-ends to cortical platforms composed of ERC1 and PHLDB2. This cortical microtubule stabilizing activity is regulated at least in part by phosphatidylinositol 3-kinase signaling. Also performs a similar stabilizing function at the kinetochore which is essential for the bipolar alignment of chromosomes on the mitotic spindle.</text>
</comment>
<feature type="repeat" description="HEAT" evidence="20">
    <location>
        <begin position="168"/>
        <end position="206"/>
    </location>
</feature>
<dbReference type="RefSeq" id="XP_019657882.1">
    <property type="nucleotide sequence ID" value="XM_019802323.2"/>
</dbReference>
<dbReference type="InterPro" id="IPR024395">
    <property type="entry name" value="CLASP_N_dom"/>
</dbReference>
<keyword evidence="14" id="KW-0206">Cytoskeleton</keyword>
<dbReference type="InterPro" id="IPR021133">
    <property type="entry name" value="HEAT_type_2"/>
</dbReference>
<dbReference type="InterPro" id="IPR016024">
    <property type="entry name" value="ARM-type_fold"/>
</dbReference>
<evidence type="ECO:0000256" key="15">
    <source>
        <dbReference type="ARBA" id="ARBA00023306"/>
    </source>
</evidence>
<dbReference type="GO" id="GO:0007026">
    <property type="term" value="P:negative regulation of microtubule depolymerization"/>
    <property type="evidence" value="ECO:0007669"/>
    <property type="project" value="UniProtKB-ARBA"/>
</dbReference>
<evidence type="ECO:0000256" key="3">
    <source>
        <dbReference type="ARBA" id="ARBA00004601"/>
    </source>
</evidence>
<dbReference type="SMART" id="SM01349">
    <property type="entry name" value="TOG"/>
    <property type="match status" value="4"/>
</dbReference>
<dbReference type="SUPFAM" id="SSF48371">
    <property type="entry name" value="ARM repeat"/>
    <property type="match status" value="2"/>
</dbReference>
<dbReference type="GO" id="GO:0040001">
    <property type="term" value="P:establishment of mitotic spindle localization"/>
    <property type="evidence" value="ECO:0007669"/>
    <property type="project" value="TreeGrafter"/>
</dbReference>
<feature type="compositionally biased region" description="Basic and acidic residues" evidence="21">
    <location>
        <begin position="1144"/>
        <end position="1157"/>
    </location>
</feature>
<keyword evidence="9" id="KW-0493">Microtubule</keyword>
<feature type="compositionally biased region" description="Polar residues" evidence="21">
    <location>
        <begin position="1063"/>
        <end position="1077"/>
    </location>
</feature>
<reference evidence="23" key="2">
    <citation type="submission" date="2025-08" db="UniProtKB">
        <authorList>
            <consortium name="Ensembl"/>
        </authorList>
    </citation>
    <scope>IDENTIFICATION</scope>
</reference>
<evidence type="ECO:0000313" key="23">
    <source>
        <dbReference type="Ensembl" id="ENSAMEP00000005546.2"/>
    </source>
</evidence>
<evidence type="ECO:0000259" key="22">
    <source>
        <dbReference type="SMART" id="SM01349"/>
    </source>
</evidence>
<dbReference type="PANTHER" id="PTHR21567:SF28">
    <property type="entry name" value="CLIP-ASSOCIATING PROTEIN 1"/>
    <property type="match status" value="1"/>
</dbReference>
<evidence type="ECO:0000256" key="20">
    <source>
        <dbReference type="PROSITE-ProRule" id="PRU00103"/>
    </source>
</evidence>
<evidence type="ECO:0000256" key="4">
    <source>
        <dbReference type="ARBA" id="ARBA00004629"/>
    </source>
</evidence>
<keyword evidence="8" id="KW-0132">Cell division</keyword>
<dbReference type="Pfam" id="PF12348">
    <property type="entry name" value="CLASP_N"/>
    <property type="match status" value="1"/>
</dbReference>
<dbReference type="PROSITE" id="PS50077">
    <property type="entry name" value="HEAT_REPEAT"/>
    <property type="match status" value="1"/>
</dbReference>
<dbReference type="GO" id="GO:0005813">
    <property type="term" value="C:centrosome"/>
    <property type="evidence" value="ECO:0007669"/>
    <property type="project" value="UniProtKB-SubCell"/>
</dbReference>
<evidence type="ECO:0000256" key="5">
    <source>
        <dbReference type="ARBA" id="ARBA00009549"/>
    </source>
</evidence>
<feature type="region of interest" description="Disordered" evidence="21">
    <location>
        <begin position="235"/>
        <end position="292"/>
    </location>
</feature>
<dbReference type="GO" id="GO:0030010">
    <property type="term" value="P:establishment of cell polarity"/>
    <property type="evidence" value="ECO:0007669"/>
    <property type="project" value="UniProtKB-ARBA"/>
</dbReference>
<feature type="region of interest" description="Disordered" evidence="21">
    <location>
        <begin position="1144"/>
        <end position="1174"/>
    </location>
</feature>
<dbReference type="GO" id="GO:0051301">
    <property type="term" value="P:cell division"/>
    <property type="evidence" value="ECO:0007669"/>
    <property type="project" value="UniProtKB-KW"/>
</dbReference>
<organism evidence="23 24">
    <name type="scientific">Ailuropoda melanoleuca</name>
    <name type="common">Giant panda</name>
    <dbReference type="NCBI Taxonomy" id="9646"/>
    <lineage>
        <taxon>Eukaryota</taxon>
        <taxon>Metazoa</taxon>
        <taxon>Chordata</taxon>
        <taxon>Craniata</taxon>
        <taxon>Vertebrata</taxon>
        <taxon>Euteleostomi</taxon>
        <taxon>Mammalia</taxon>
        <taxon>Eutheria</taxon>
        <taxon>Laurasiatheria</taxon>
        <taxon>Carnivora</taxon>
        <taxon>Caniformia</taxon>
        <taxon>Ursidae</taxon>
        <taxon>Ailuropoda</taxon>
    </lineage>
</organism>
<keyword evidence="13" id="KW-0333">Golgi apparatus</keyword>
<dbReference type="CTD" id="23332"/>
<feature type="region of interest" description="Disordered" evidence="21">
    <location>
        <begin position="543"/>
        <end position="599"/>
    </location>
</feature>
<feature type="domain" description="TOG" evidence="22">
    <location>
        <begin position="1231"/>
        <end position="1469"/>
    </location>
</feature>
<dbReference type="GO" id="GO:0072686">
    <property type="term" value="C:mitotic spindle"/>
    <property type="evidence" value="ECO:0007669"/>
    <property type="project" value="TreeGrafter"/>
</dbReference>
<evidence type="ECO:0000256" key="7">
    <source>
        <dbReference type="ARBA" id="ARBA00022490"/>
    </source>
</evidence>
<dbReference type="Gene3D" id="1.25.10.10">
    <property type="entry name" value="Leucine-rich Repeat Variant"/>
    <property type="match status" value="4"/>
</dbReference>
<dbReference type="Ensembl" id="ENSAMET00000005774.2">
    <property type="protein sequence ID" value="ENSAMEP00000005546.2"/>
    <property type="gene ID" value="ENSAMEG00000005084.2"/>
</dbReference>
<reference evidence="23 24" key="1">
    <citation type="journal article" date="2010" name="Nature">
        <title>The sequence and de novo assembly of the giant panda genome.</title>
        <authorList>
            <person name="Li R."/>
            <person name="Fan W."/>
            <person name="Tian G."/>
            <person name="Zhu H."/>
            <person name="He L."/>
            <person name="Cai J."/>
            <person name="Huang Q."/>
            <person name="Cai Q."/>
            <person name="Li B."/>
            <person name="Bai Y."/>
            <person name="Zhang Z."/>
            <person name="Zhang Y."/>
            <person name="Wang W."/>
            <person name="Li J."/>
            <person name="Wei F."/>
            <person name="Li H."/>
            <person name="Jian M."/>
            <person name="Li J."/>
            <person name="Zhang Z."/>
            <person name="Nielsen R."/>
            <person name="Li D."/>
            <person name="Gu W."/>
            <person name="Yang Z."/>
            <person name="Xuan Z."/>
            <person name="Ryder O.A."/>
            <person name="Leung F.C."/>
            <person name="Zhou Y."/>
            <person name="Cao J."/>
            <person name="Sun X."/>
            <person name="Fu Y."/>
            <person name="Fang X."/>
            <person name="Guo X."/>
            <person name="Wang B."/>
            <person name="Hou R."/>
            <person name="Shen F."/>
            <person name="Mu B."/>
            <person name="Ni P."/>
            <person name="Lin R."/>
            <person name="Qian W."/>
            <person name="Wang G."/>
            <person name="Yu C."/>
            <person name="Nie W."/>
            <person name="Wang J."/>
            <person name="Wu Z."/>
            <person name="Liang H."/>
            <person name="Min J."/>
            <person name="Wu Q."/>
            <person name="Cheng S."/>
            <person name="Ruan J."/>
            <person name="Wang M."/>
            <person name="Shi Z."/>
            <person name="Wen M."/>
            <person name="Liu B."/>
            <person name="Ren X."/>
            <person name="Zheng H."/>
            <person name="Dong D."/>
            <person name="Cook K."/>
            <person name="Shan G."/>
            <person name="Zhang H."/>
            <person name="Kosiol C."/>
            <person name="Xie X."/>
            <person name="Lu Z."/>
            <person name="Zheng H."/>
            <person name="Li Y."/>
            <person name="Steiner C.C."/>
            <person name="Lam T.T."/>
            <person name="Lin S."/>
            <person name="Zhang Q."/>
            <person name="Li G."/>
            <person name="Tian J."/>
            <person name="Gong T."/>
            <person name="Liu H."/>
            <person name="Zhang D."/>
            <person name="Fang L."/>
            <person name="Ye C."/>
            <person name="Zhang J."/>
            <person name="Hu W."/>
            <person name="Xu A."/>
            <person name="Ren Y."/>
            <person name="Zhang G."/>
            <person name="Bruford M.W."/>
            <person name="Li Q."/>
            <person name="Ma L."/>
            <person name="Guo Y."/>
            <person name="An N."/>
            <person name="Hu Y."/>
            <person name="Zheng Y."/>
            <person name="Shi Y."/>
            <person name="Li Z."/>
            <person name="Liu Q."/>
            <person name="Chen Y."/>
            <person name="Zhao J."/>
            <person name="Qu N."/>
            <person name="Zhao S."/>
            <person name="Tian F."/>
            <person name="Wang X."/>
            <person name="Wang H."/>
            <person name="Xu L."/>
            <person name="Liu X."/>
            <person name="Vinar T."/>
            <person name="Wang Y."/>
            <person name="Lam T.W."/>
            <person name="Yiu S.M."/>
            <person name="Liu S."/>
            <person name="Zhang H."/>
            <person name="Li D."/>
            <person name="Huang Y."/>
            <person name="Wang X."/>
            <person name="Yang G."/>
            <person name="Jiang Z."/>
            <person name="Wang J."/>
            <person name="Qin N."/>
            <person name="Li L."/>
            <person name="Li J."/>
            <person name="Bolund L."/>
            <person name="Kristiansen K."/>
            <person name="Wong G.K."/>
            <person name="Olson M."/>
            <person name="Zhang X."/>
            <person name="Li S."/>
            <person name="Yang H."/>
            <person name="Wang J."/>
            <person name="Wang J."/>
        </authorList>
    </citation>
    <scope>NUCLEOTIDE SEQUENCE [LARGE SCALE GENOMIC DNA]</scope>
</reference>
<keyword evidence="12" id="KW-0995">Kinetochore</keyword>
<evidence type="ECO:0000256" key="9">
    <source>
        <dbReference type="ARBA" id="ARBA00022701"/>
    </source>
</evidence>
<dbReference type="GO" id="GO:0005881">
    <property type="term" value="C:cytoplasmic microtubule"/>
    <property type="evidence" value="ECO:0007669"/>
    <property type="project" value="TreeGrafter"/>
</dbReference>
<keyword evidence="10" id="KW-0677">Repeat</keyword>
<dbReference type="GO" id="GO:0043515">
    <property type="term" value="F:kinetochore binding"/>
    <property type="evidence" value="ECO:0007669"/>
    <property type="project" value="TreeGrafter"/>
</dbReference>
<keyword evidence="7" id="KW-0963">Cytoplasm</keyword>
<dbReference type="InterPro" id="IPR011989">
    <property type="entry name" value="ARM-like"/>
</dbReference>
<dbReference type="GO" id="GO:0005794">
    <property type="term" value="C:Golgi apparatus"/>
    <property type="evidence" value="ECO:0007669"/>
    <property type="project" value="UniProtKB-SubCell"/>
</dbReference>
<dbReference type="Pfam" id="PF21040">
    <property type="entry name" value="CEP104-like_TOG"/>
    <property type="match status" value="1"/>
</dbReference>
<feature type="compositionally biased region" description="Low complexity" evidence="21">
    <location>
        <begin position="681"/>
        <end position="700"/>
    </location>
</feature>
<feature type="compositionally biased region" description="Low complexity" evidence="21">
    <location>
        <begin position="574"/>
        <end position="594"/>
    </location>
</feature>
<feature type="region of interest" description="Disordered" evidence="21">
    <location>
        <begin position="612"/>
        <end position="752"/>
    </location>
</feature>
<dbReference type="InterPro" id="IPR034085">
    <property type="entry name" value="TOG"/>
</dbReference>
<feature type="compositionally biased region" description="Low complexity" evidence="21">
    <location>
        <begin position="1086"/>
        <end position="1095"/>
    </location>
</feature>
<feature type="compositionally biased region" description="Low complexity" evidence="21">
    <location>
        <begin position="548"/>
        <end position="567"/>
    </location>
</feature>
<dbReference type="PANTHER" id="PTHR21567">
    <property type="entry name" value="CLASP"/>
    <property type="match status" value="1"/>
</dbReference>
<gene>
    <name evidence="23" type="primary">CLASP1</name>
</gene>
<dbReference type="FunFam" id="1.25.10.10:FF:000005">
    <property type="entry name" value="CLIP-associating protein 1 isoform 2"/>
    <property type="match status" value="1"/>
</dbReference>
<dbReference type="FunFam" id="1.25.10.10:FF:000031">
    <property type="entry name" value="CLIP-associating protein 1 isoform 2"/>
    <property type="match status" value="1"/>
</dbReference>
<proteinExistence type="inferred from homology"/>
<dbReference type="GO" id="GO:0005876">
    <property type="term" value="C:spindle microtubule"/>
    <property type="evidence" value="ECO:0007669"/>
    <property type="project" value="TreeGrafter"/>
</dbReference>
<evidence type="ECO:0000256" key="18">
    <source>
        <dbReference type="ARBA" id="ARBA00071710"/>
    </source>
</evidence>
<evidence type="ECO:0000256" key="19">
    <source>
        <dbReference type="ARBA" id="ARBA00083433"/>
    </source>
</evidence>
<dbReference type="FunFam" id="1.25.10.10:FF:000006">
    <property type="entry name" value="CLIP-associating protein 1 isoform 2"/>
    <property type="match status" value="1"/>
</dbReference>
<feature type="domain" description="TOG" evidence="22">
    <location>
        <begin position="319"/>
        <end position="551"/>
    </location>
</feature>
<comment type="similarity">
    <text evidence="5">Belongs to the CLASP family.</text>
</comment>
<keyword evidence="6" id="KW-0158">Chromosome</keyword>
<protein>
    <recommendedName>
        <fullName evidence="18">CLIP-associating protein 1</fullName>
    </recommendedName>
    <alternativeName>
        <fullName evidence="19">Cytoplasmic linker-associated protein 1</fullName>
    </alternativeName>
</protein>
<dbReference type="GO" id="GO:0000776">
    <property type="term" value="C:kinetochore"/>
    <property type="evidence" value="ECO:0007669"/>
    <property type="project" value="UniProtKB-KW"/>
</dbReference>
<dbReference type="Proteomes" id="UP000008912">
    <property type="component" value="Unassembled WGS sequence"/>
</dbReference>
<evidence type="ECO:0000256" key="17">
    <source>
        <dbReference type="ARBA" id="ARBA00055763"/>
    </source>
</evidence>
<feature type="compositionally biased region" description="Low complexity" evidence="21">
    <location>
        <begin position="251"/>
        <end position="268"/>
    </location>
</feature>
<reference evidence="23" key="3">
    <citation type="submission" date="2025-09" db="UniProtKB">
        <authorList>
            <consortium name="Ensembl"/>
        </authorList>
    </citation>
    <scope>IDENTIFICATION</scope>
</reference>